<dbReference type="RefSeq" id="WP_173134546.1">
    <property type="nucleotide sequence ID" value="NZ_JABRWJ010000017.1"/>
</dbReference>
<feature type="domain" description="EAL" evidence="2">
    <location>
        <begin position="451"/>
        <end position="704"/>
    </location>
</feature>
<evidence type="ECO:0000256" key="1">
    <source>
        <dbReference type="PROSITE-ProRule" id="PRU00244"/>
    </source>
</evidence>
<dbReference type="CDD" id="cd01948">
    <property type="entry name" value="EAL"/>
    <property type="match status" value="1"/>
</dbReference>
<feature type="transmembrane region" description="Helical" evidence="1">
    <location>
        <begin position="43"/>
        <end position="70"/>
    </location>
</feature>
<name>A0ABX2ETL3_9BURK</name>
<organism evidence="5 6">
    <name type="scientific">Pseudaquabacterium terrae</name>
    <dbReference type="NCBI Taxonomy" id="2732868"/>
    <lineage>
        <taxon>Bacteria</taxon>
        <taxon>Pseudomonadati</taxon>
        <taxon>Pseudomonadota</taxon>
        <taxon>Betaproteobacteria</taxon>
        <taxon>Burkholderiales</taxon>
        <taxon>Sphaerotilaceae</taxon>
        <taxon>Pseudaquabacterium</taxon>
    </lineage>
</organism>
<dbReference type="InterPro" id="IPR001633">
    <property type="entry name" value="EAL_dom"/>
</dbReference>
<gene>
    <name evidence="5" type="ORF">HLB44_34200</name>
</gene>
<dbReference type="InterPro" id="IPR043128">
    <property type="entry name" value="Rev_trsase/Diguanyl_cyclase"/>
</dbReference>
<dbReference type="SMART" id="SM00052">
    <property type="entry name" value="EAL"/>
    <property type="match status" value="1"/>
</dbReference>
<feature type="domain" description="MHYT" evidence="4">
    <location>
        <begin position="8"/>
        <end position="202"/>
    </location>
</feature>
<dbReference type="PANTHER" id="PTHR44757:SF2">
    <property type="entry name" value="BIOFILM ARCHITECTURE MAINTENANCE PROTEIN MBAA"/>
    <property type="match status" value="1"/>
</dbReference>
<evidence type="ECO:0000259" key="2">
    <source>
        <dbReference type="PROSITE" id="PS50883"/>
    </source>
</evidence>
<dbReference type="InterPro" id="IPR029787">
    <property type="entry name" value="Nucleotide_cyclase"/>
</dbReference>
<keyword evidence="6" id="KW-1185">Reference proteome</keyword>
<dbReference type="PROSITE" id="PS50924">
    <property type="entry name" value="MHYT"/>
    <property type="match status" value="1"/>
</dbReference>
<dbReference type="InterPro" id="IPR052155">
    <property type="entry name" value="Biofilm_reg_signaling"/>
</dbReference>
<dbReference type="InterPro" id="IPR005330">
    <property type="entry name" value="MHYT_dom"/>
</dbReference>
<reference evidence="5 6" key="1">
    <citation type="submission" date="2020-05" db="EMBL/GenBank/DDBJ databases">
        <title>Aquincola sp. isolate from soil.</title>
        <authorList>
            <person name="Han J."/>
            <person name="Kim D.-U."/>
        </authorList>
    </citation>
    <scope>NUCLEOTIDE SEQUENCE [LARGE SCALE GENOMIC DNA]</scope>
    <source>
        <strain evidence="5 6">S2</strain>
    </source>
</reference>
<dbReference type="PROSITE" id="PS50883">
    <property type="entry name" value="EAL"/>
    <property type="match status" value="1"/>
</dbReference>
<evidence type="ECO:0000259" key="3">
    <source>
        <dbReference type="PROSITE" id="PS50887"/>
    </source>
</evidence>
<comment type="caution">
    <text evidence="5">The sequence shown here is derived from an EMBL/GenBank/DDBJ whole genome shotgun (WGS) entry which is preliminary data.</text>
</comment>
<dbReference type="NCBIfam" id="TIGR00254">
    <property type="entry name" value="GGDEF"/>
    <property type="match status" value="1"/>
</dbReference>
<keyword evidence="1" id="KW-0812">Transmembrane</keyword>
<dbReference type="SUPFAM" id="SSF141868">
    <property type="entry name" value="EAL domain-like"/>
    <property type="match status" value="1"/>
</dbReference>
<feature type="transmembrane region" description="Helical" evidence="1">
    <location>
        <begin position="12"/>
        <end position="31"/>
    </location>
</feature>
<sequence length="725" mass="78294">MTFLLSKYDPWLVALSIVIASIASYVALDLAKRVRTPDRALAVGWWAGGSVAMGSGIWSMHFVGMLAFSLPVQLGYTTWLTIASWAAGVAVSGVALAVAGYGQLTLARLTLGAVAMGAGICAMHYLGMAALDMAPGIVWDAWLVAASAAIAVVASGAALSIFFWLRRFNVRRGMPYQAGAAVVMGFAICGMHYTGMAAAAFPTGSVCLSAGAIVGERIGALVILASVLMLGMTWLTSILDARMQDRAARLASALQVANTQLRSANDELRLRTLQDPLTALANRELFEDRLKHAIARCERSSDGVAERHRTKLAVLFVDLDGFKPVNDSFGHGTGDLLLKEVARRLAHAARDSDTVARVGGDEFLVLMEDVATIADCASLAQRIVGDIARPLEIGKRRVEISASVGIAIFPDHGRGEKLVAHADSAMYAAKRAGGNSMSVFEAHMDSDALYTLSLQSDLRHAVERGELQLYYQPKIDGHEGRIHGVEALVRWNHPQRGLLSPGVFIPLAERFGLIGAIGNWVIEEACRQMRDWAEVGVRMRVAINLSAYQLREPDLVERIERALQRERVEPSCLLCEITESVAMEDIQATQTAFEGLARIGVFLSIDDFGTGYSSLSYLRQLPARQLKIDRSFVQDLQSSSDARAVVDAVVRLAHALGLRVVAEGVETAGQRDALVRMGCDEMQGFLFARPMPAAELLDWALGRRAESMADFAPSVVAQLDSDRGM</sequence>
<dbReference type="Pfam" id="PF03707">
    <property type="entry name" value="MHYT"/>
    <property type="match status" value="4"/>
</dbReference>
<dbReference type="InterPro" id="IPR035919">
    <property type="entry name" value="EAL_sf"/>
</dbReference>
<dbReference type="InterPro" id="IPR000160">
    <property type="entry name" value="GGDEF_dom"/>
</dbReference>
<proteinExistence type="predicted"/>
<protein>
    <submittedName>
        <fullName evidence="5">EAL domain-containing protein</fullName>
    </submittedName>
</protein>
<feature type="transmembrane region" description="Helical" evidence="1">
    <location>
        <begin position="218"/>
        <end position="239"/>
    </location>
</feature>
<dbReference type="Pfam" id="PF00990">
    <property type="entry name" value="GGDEF"/>
    <property type="match status" value="1"/>
</dbReference>
<feature type="transmembrane region" description="Helical" evidence="1">
    <location>
        <begin position="82"/>
        <end position="102"/>
    </location>
</feature>
<dbReference type="SMART" id="SM00267">
    <property type="entry name" value="GGDEF"/>
    <property type="match status" value="1"/>
</dbReference>
<accession>A0ABX2ETL3</accession>
<dbReference type="EMBL" id="JABRWJ010000017">
    <property type="protein sequence ID" value="NRF72049.1"/>
    <property type="molecule type" value="Genomic_DNA"/>
</dbReference>
<evidence type="ECO:0000259" key="4">
    <source>
        <dbReference type="PROSITE" id="PS50924"/>
    </source>
</evidence>
<dbReference type="Gene3D" id="3.20.20.450">
    <property type="entry name" value="EAL domain"/>
    <property type="match status" value="1"/>
</dbReference>
<dbReference type="CDD" id="cd01949">
    <property type="entry name" value="GGDEF"/>
    <property type="match status" value="1"/>
</dbReference>
<evidence type="ECO:0000313" key="6">
    <source>
        <dbReference type="Proteomes" id="UP000737171"/>
    </source>
</evidence>
<feature type="transmembrane region" description="Helical" evidence="1">
    <location>
        <begin position="177"/>
        <end position="198"/>
    </location>
</feature>
<dbReference type="PANTHER" id="PTHR44757">
    <property type="entry name" value="DIGUANYLATE CYCLASE DGCP"/>
    <property type="match status" value="1"/>
</dbReference>
<dbReference type="Proteomes" id="UP000737171">
    <property type="component" value="Unassembled WGS sequence"/>
</dbReference>
<keyword evidence="1" id="KW-1133">Transmembrane helix</keyword>
<feature type="domain" description="GGDEF" evidence="3">
    <location>
        <begin position="310"/>
        <end position="442"/>
    </location>
</feature>
<dbReference type="PROSITE" id="PS50887">
    <property type="entry name" value="GGDEF"/>
    <property type="match status" value="1"/>
</dbReference>
<feature type="transmembrane region" description="Helical" evidence="1">
    <location>
        <begin position="109"/>
        <end position="130"/>
    </location>
</feature>
<evidence type="ECO:0000313" key="5">
    <source>
        <dbReference type="EMBL" id="NRF72049.1"/>
    </source>
</evidence>
<dbReference type="Pfam" id="PF00563">
    <property type="entry name" value="EAL"/>
    <property type="match status" value="1"/>
</dbReference>
<keyword evidence="1" id="KW-0472">Membrane</keyword>
<dbReference type="Gene3D" id="3.30.70.270">
    <property type="match status" value="1"/>
</dbReference>
<feature type="transmembrane region" description="Helical" evidence="1">
    <location>
        <begin position="142"/>
        <end position="165"/>
    </location>
</feature>
<dbReference type="SUPFAM" id="SSF55073">
    <property type="entry name" value="Nucleotide cyclase"/>
    <property type="match status" value="1"/>
</dbReference>